<dbReference type="CDD" id="cd19051">
    <property type="entry name" value="LGIC_TM_cation"/>
    <property type="match status" value="1"/>
</dbReference>
<keyword evidence="10" id="KW-1185">Reference proteome</keyword>
<evidence type="ECO:0000256" key="3">
    <source>
        <dbReference type="ARBA" id="ARBA00022989"/>
    </source>
</evidence>
<dbReference type="InterPro" id="IPR006029">
    <property type="entry name" value="Neurotrans-gated_channel_TM"/>
</dbReference>
<dbReference type="PANTHER" id="PTHR18945">
    <property type="entry name" value="NEUROTRANSMITTER GATED ION CHANNEL"/>
    <property type="match status" value="1"/>
</dbReference>
<dbReference type="Proteomes" id="UP001164746">
    <property type="component" value="Chromosome 13"/>
</dbReference>
<dbReference type="SUPFAM" id="SSF90112">
    <property type="entry name" value="Neurotransmitter-gated ion-channel transmembrane pore"/>
    <property type="match status" value="1"/>
</dbReference>
<dbReference type="EMBL" id="CP111024">
    <property type="protein sequence ID" value="WAR23298.1"/>
    <property type="molecule type" value="Genomic_DNA"/>
</dbReference>
<reference evidence="9" key="1">
    <citation type="submission" date="2022-11" db="EMBL/GenBank/DDBJ databases">
        <title>Centuries of genome instability and evolution in soft-shell clam transmissible cancer (bioRxiv).</title>
        <authorList>
            <person name="Hart S.F.M."/>
            <person name="Yonemitsu M.A."/>
            <person name="Giersch R.M."/>
            <person name="Beal B.F."/>
            <person name="Arriagada G."/>
            <person name="Davis B.W."/>
            <person name="Ostrander E.A."/>
            <person name="Goff S.P."/>
            <person name="Metzger M.J."/>
        </authorList>
    </citation>
    <scope>NUCLEOTIDE SEQUENCE</scope>
    <source>
        <strain evidence="9">MELC-2E11</strain>
        <tissue evidence="9">Siphon/mantle</tissue>
    </source>
</reference>
<proteinExistence type="inferred from homology"/>
<protein>
    <submittedName>
        <fullName evidence="9">ACHA6-like protein</fullName>
    </submittedName>
</protein>
<dbReference type="InterPro" id="IPR006202">
    <property type="entry name" value="Neur_chan_lig-bd"/>
</dbReference>
<feature type="non-terminal residue" evidence="9">
    <location>
        <position position="1"/>
    </location>
</feature>
<dbReference type="Pfam" id="PF02932">
    <property type="entry name" value="Neur_chan_memb"/>
    <property type="match status" value="1"/>
</dbReference>
<comment type="caution">
    <text evidence="5">Lacks conserved residue(s) required for the propagation of feature annotation.</text>
</comment>
<dbReference type="PROSITE" id="PS00236">
    <property type="entry name" value="NEUROTR_ION_CHANNEL"/>
    <property type="match status" value="1"/>
</dbReference>
<evidence type="ECO:0000256" key="4">
    <source>
        <dbReference type="ARBA" id="ARBA00023136"/>
    </source>
</evidence>
<dbReference type="Gene3D" id="1.20.58.390">
    <property type="entry name" value="Neurotransmitter-gated ion-channel transmembrane domain"/>
    <property type="match status" value="1"/>
</dbReference>
<evidence type="ECO:0000256" key="6">
    <source>
        <dbReference type="SAM" id="MobiDB-lite"/>
    </source>
</evidence>
<name>A0ABY7FM60_MYAAR</name>
<feature type="domain" description="Neurotransmitter-gated ion-channel ligand-binding" evidence="7">
    <location>
        <begin position="22"/>
        <end position="226"/>
    </location>
</feature>
<dbReference type="CDD" id="cd18989">
    <property type="entry name" value="LGIC_ECD_cation"/>
    <property type="match status" value="1"/>
</dbReference>
<evidence type="ECO:0000259" key="7">
    <source>
        <dbReference type="Pfam" id="PF02931"/>
    </source>
</evidence>
<dbReference type="Pfam" id="PF02931">
    <property type="entry name" value="Neur_chan_LBD"/>
    <property type="match status" value="1"/>
</dbReference>
<comment type="subcellular location">
    <subcellularLocation>
        <location evidence="1">Membrane</location>
        <topology evidence="1">Multi-pass membrane protein</topology>
    </subcellularLocation>
</comment>
<feature type="chain" id="PRO_5044988133" evidence="5">
    <location>
        <begin position="17"/>
        <end position="484"/>
    </location>
</feature>
<evidence type="ECO:0000313" key="10">
    <source>
        <dbReference type="Proteomes" id="UP001164746"/>
    </source>
</evidence>
<dbReference type="SUPFAM" id="SSF63712">
    <property type="entry name" value="Nicotinic receptor ligand binding domain-like"/>
    <property type="match status" value="1"/>
</dbReference>
<comment type="similarity">
    <text evidence="5">Belongs to the ligand-gated ion channel (TC 1.A.9) family.</text>
</comment>
<feature type="transmembrane region" description="Helical" evidence="5">
    <location>
        <begin position="258"/>
        <end position="276"/>
    </location>
</feature>
<gene>
    <name evidence="9" type="ORF">MAR_036967</name>
</gene>
<feature type="signal peptide" evidence="5">
    <location>
        <begin position="1"/>
        <end position="16"/>
    </location>
</feature>
<feature type="region of interest" description="Disordered" evidence="6">
    <location>
        <begin position="343"/>
        <end position="364"/>
    </location>
</feature>
<sequence>MKVFSVFLILRTCTCATFENHQKLEEYLISKMNKNIRPLTDQSQTLNVTFLPILTAIQSLNEKTQVLSCTLGFTLMWISDTMTWNPSDFNNTSGFRISPKDMWIPEFMIHNAVGDTFELRTSNFMKPAISSNGIINWNTGGNTETSCKVDISRYPFDTQTCHIIIGKSSSLDYELMMIPAAAKISTLLYDENENGEWELLDASVDYHAINEHVTFLKCTLVLKRRPLFYILNILLPVILLSLMNVLSFKLSINCGERMSYSVALFLTFIVLLNIVTDEMPKVSKTVSFLQLYINTQLAIGMFITTISVFLVHSTHSKTNGVVTGAVLAVYKFCNLCSKKQQVRSKSPEEDDQHEDEHIKNGQCEKLDMEHVQQTPGRSNAESNQSPPIVDAVNVIDDTLFWTFLIVAPPNSSAEMISPVAAWTRGGPPRKMVPMRFIITASSAMRLMPHIHTCDDPGSGHISILHCMPCNGRQLQKIIIVVQQQ</sequence>
<feature type="compositionally biased region" description="Basic and acidic residues" evidence="6">
    <location>
        <begin position="354"/>
        <end position="364"/>
    </location>
</feature>
<keyword evidence="2 5" id="KW-0812">Transmembrane</keyword>
<dbReference type="InterPro" id="IPR036734">
    <property type="entry name" value="Neur_chan_lig-bd_sf"/>
</dbReference>
<evidence type="ECO:0000259" key="8">
    <source>
        <dbReference type="Pfam" id="PF02932"/>
    </source>
</evidence>
<feature type="transmembrane region" description="Helical" evidence="5">
    <location>
        <begin position="288"/>
        <end position="311"/>
    </location>
</feature>
<dbReference type="Gene3D" id="2.70.170.10">
    <property type="entry name" value="Neurotransmitter-gated ion-channel ligand-binding domain"/>
    <property type="match status" value="1"/>
</dbReference>
<accession>A0ABY7FM60</accession>
<feature type="domain" description="Neurotransmitter-gated ion-channel transmembrane" evidence="8">
    <location>
        <begin position="233"/>
        <end position="376"/>
    </location>
</feature>
<keyword evidence="5" id="KW-0813">Transport</keyword>
<dbReference type="InterPro" id="IPR006201">
    <property type="entry name" value="Neur_channel"/>
</dbReference>
<feature type="transmembrane region" description="Helical" evidence="5">
    <location>
        <begin position="227"/>
        <end position="246"/>
    </location>
</feature>
<keyword evidence="4 5" id="KW-0472">Membrane</keyword>
<organism evidence="9 10">
    <name type="scientific">Mya arenaria</name>
    <name type="common">Soft-shell clam</name>
    <dbReference type="NCBI Taxonomy" id="6604"/>
    <lineage>
        <taxon>Eukaryota</taxon>
        <taxon>Metazoa</taxon>
        <taxon>Spiralia</taxon>
        <taxon>Lophotrochozoa</taxon>
        <taxon>Mollusca</taxon>
        <taxon>Bivalvia</taxon>
        <taxon>Autobranchia</taxon>
        <taxon>Heteroconchia</taxon>
        <taxon>Euheterodonta</taxon>
        <taxon>Imparidentia</taxon>
        <taxon>Neoheterodontei</taxon>
        <taxon>Myida</taxon>
        <taxon>Myoidea</taxon>
        <taxon>Myidae</taxon>
        <taxon>Mya</taxon>
    </lineage>
</organism>
<dbReference type="PRINTS" id="PR00252">
    <property type="entry name" value="NRIONCHANNEL"/>
</dbReference>
<keyword evidence="3 5" id="KW-1133">Transmembrane helix</keyword>
<evidence type="ECO:0000256" key="1">
    <source>
        <dbReference type="ARBA" id="ARBA00004141"/>
    </source>
</evidence>
<evidence type="ECO:0000313" key="9">
    <source>
        <dbReference type="EMBL" id="WAR23298.1"/>
    </source>
</evidence>
<dbReference type="InterPro" id="IPR018000">
    <property type="entry name" value="Neurotransmitter_ion_chnl_CS"/>
</dbReference>
<dbReference type="InterPro" id="IPR038050">
    <property type="entry name" value="Neuro_actylchol_rec"/>
</dbReference>
<keyword evidence="5" id="KW-0406">Ion transport</keyword>
<keyword evidence="5" id="KW-0407">Ion channel</keyword>
<dbReference type="InterPro" id="IPR036719">
    <property type="entry name" value="Neuro-gated_channel_TM_sf"/>
</dbReference>
<evidence type="ECO:0000256" key="2">
    <source>
        <dbReference type="ARBA" id="ARBA00022692"/>
    </source>
</evidence>
<keyword evidence="5" id="KW-0732">Signal</keyword>
<evidence type="ECO:0000256" key="5">
    <source>
        <dbReference type="RuleBase" id="RU000687"/>
    </source>
</evidence>